<gene>
    <name evidence="1" type="ORF">IFM89_025156</name>
</gene>
<reference evidence="1 2" key="1">
    <citation type="submission" date="2020-10" db="EMBL/GenBank/DDBJ databases">
        <title>The Coptis chinensis genome and diversification of protoberbering-type alkaloids.</title>
        <authorList>
            <person name="Wang B."/>
            <person name="Shu S."/>
            <person name="Song C."/>
            <person name="Liu Y."/>
        </authorList>
    </citation>
    <scope>NUCLEOTIDE SEQUENCE [LARGE SCALE GENOMIC DNA]</scope>
    <source>
        <strain evidence="1">HL-2020</strain>
        <tissue evidence="1">Leaf</tissue>
    </source>
</reference>
<proteinExistence type="predicted"/>
<dbReference type="SUPFAM" id="SSF56219">
    <property type="entry name" value="DNase I-like"/>
    <property type="match status" value="1"/>
</dbReference>
<protein>
    <submittedName>
        <fullName evidence="1">Uncharacterized protein</fullName>
    </submittedName>
</protein>
<evidence type="ECO:0000313" key="2">
    <source>
        <dbReference type="Proteomes" id="UP000631114"/>
    </source>
</evidence>
<dbReference type="AlphaFoldDB" id="A0A835LWL5"/>
<name>A0A835LWL5_9MAGN</name>
<organism evidence="1 2">
    <name type="scientific">Coptis chinensis</name>
    <dbReference type="NCBI Taxonomy" id="261450"/>
    <lineage>
        <taxon>Eukaryota</taxon>
        <taxon>Viridiplantae</taxon>
        <taxon>Streptophyta</taxon>
        <taxon>Embryophyta</taxon>
        <taxon>Tracheophyta</taxon>
        <taxon>Spermatophyta</taxon>
        <taxon>Magnoliopsida</taxon>
        <taxon>Ranunculales</taxon>
        <taxon>Ranunculaceae</taxon>
        <taxon>Coptidoideae</taxon>
        <taxon>Coptis</taxon>
    </lineage>
</organism>
<dbReference type="InterPro" id="IPR036691">
    <property type="entry name" value="Endo/exonu/phosph_ase_sf"/>
</dbReference>
<evidence type="ECO:0000313" key="1">
    <source>
        <dbReference type="EMBL" id="KAF9602111.1"/>
    </source>
</evidence>
<sequence length="404" mass="46802">MESYKSVSDTSTLFKSTHYCGSGRFSYHHCPCSLSIYSKEAAMVRIVYHQYSKSSWLILEDFNAYLSITEKKGGHHPSTSSMNDFREFVSQNLLMEVHSSGFHLTWWNKQVGEFKIMGKLDRMLCNANWGTKYPGWKYKVLGRICLDHSPLMGGSIIIPHPRNLSLKLFNMRCSHPTFKELVLDSWKDPILGHSIFILTQKLKKLKGVLKRWNREMFGNIKYKVEEETKKLDKMHEIFEKGTMTKEFTMQMVDQENHVEHLLQQEQNFWLQKSKTKWDTDNDRSTKVFHAMANRNKIKSLIAKMKTEEGITLDTPEDIGNYIVQHLSEKFKKVDHIINRELIQNIPQNVATEDNDLLSIIPSSTEVKSAVFHLNPDSSPGLDGFSGFFFHHCWDIVGSDVVQAI</sequence>
<dbReference type="EMBL" id="JADFTS010000006">
    <property type="protein sequence ID" value="KAF9602111.1"/>
    <property type="molecule type" value="Genomic_DNA"/>
</dbReference>
<dbReference type="PANTHER" id="PTHR33710:SF71">
    <property type="entry name" value="ENDONUCLEASE_EXONUCLEASE_PHOSPHATASE DOMAIN-CONTAINING PROTEIN"/>
    <property type="match status" value="1"/>
</dbReference>
<dbReference type="PANTHER" id="PTHR33710">
    <property type="entry name" value="BNAC02G09200D PROTEIN"/>
    <property type="match status" value="1"/>
</dbReference>
<keyword evidence="2" id="KW-1185">Reference proteome</keyword>
<dbReference type="OrthoDB" id="1430812at2759"/>
<comment type="caution">
    <text evidence="1">The sequence shown here is derived from an EMBL/GenBank/DDBJ whole genome shotgun (WGS) entry which is preliminary data.</text>
</comment>
<accession>A0A835LWL5</accession>
<dbReference type="Proteomes" id="UP000631114">
    <property type="component" value="Unassembled WGS sequence"/>
</dbReference>
<dbReference type="Gene3D" id="3.60.10.10">
    <property type="entry name" value="Endonuclease/exonuclease/phosphatase"/>
    <property type="match status" value="1"/>
</dbReference>